<proteinExistence type="predicted"/>
<evidence type="ECO:0000313" key="3">
    <source>
        <dbReference type="Proteomes" id="UP000274661"/>
    </source>
</evidence>
<evidence type="ECO:0000313" key="2">
    <source>
        <dbReference type="EMBL" id="RST30139.1"/>
    </source>
</evidence>
<feature type="transmembrane region" description="Helical" evidence="1">
    <location>
        <begin position="39"/>
        <end position="62"/>
    </location>
</feature>
<keyword evidence="1" id="KW-0812">Transmembrane</keyword>
<keyword evidence="1" id="KW-1133">Transmembrane helix</keyword>
<gene>
    <name evidence="2" type="ORF">HMF7854_04340</name>
</gene>
<dbReference type="AlphaFoldDB" id="A0A429V872"/>
<organism evidence="2 3">
    <name type="scientific">Sphingomonas ginkgonis</name>
    <dbReference type="NCBI Taxonomy" id="2315330"/>
    <lineage>
        <taxon>Bacteria</taxon>
        <taxon>Pseudomonadati</taxon>
        <taxon>Pseudomonadota</taxon>
        <taxon>Alphaproteobacteria</taxon>
        <taxon>Sphingomonadales</taxon>
        <taxon>Sphingomonadaceae</taxon>
        <taxon>Sphingomonas</taxon>
    </lineage>
</organism>
<accession>A0A429V872</accession>
<comment type="caution">
    <text evidence="2">The sequence shown here is derived from an EMBL/GenBank/DDBJ whole genome shotgun (WGS) entry which is preliminary data.</text>
</comment>
<evidence type="ECO:0000256" key="1">
    <source>
        <dbReference type="SAM" id="Phobius"/>
    </source>
</evidence>
<keyword evidence="1" id="KW-0472">Membrane</keyword>
<name>A0A429V872_9SPHN</name>
<sequence>MFQGPIDPAAEKLHSAWCDCTNCASPVRRLARVERDRRWLRVHAIVFVAAIIGFYGMLAWYLPQVLVAFGLAH</sequence>
<reference evidence="2 3" key="1">
    <citation type="submission" date="2018-12" db="EMBL/GenBank/DDBJ databases">
        <title>Sphingomonas sp. HMF7854 Genome sequencing and assembly.</title>
        <authorList>
            <person name="Cha I."/>
            <person name="Kang H."/>
            <person name="Kim H."/>
            <person name="Kang J."/>
            <person name="Joh K."/>
        </authorList>
    </citation>
    <scope>NUCLEOTIDE SEQUENCE [LARGE SCALE GENOMIC DNA]</scope>
    <source>
        <strain evidence="2 3">HMF7854</strain>
    </source>
</reference>
<dbReference type="EMBL" id="RWJF01000001">
    <property type="protein sequence ID" value="RST30139.1"/>
    <property type="molecule type" value="Genomic_DNA"/>
</dbReference>
<keyword evidence="3" id="KW-1185">Reference proteome</keyword>
<dbReference type="RefSeq" id="WP_126717974.1">
    <property type="nucleotide sequence ID" value="NZ_RWJF01000001.1"/>
</dbReference>
<protein>
    <submittedName>
        <fullName evidence="2">Uncharacterized protein</fullName>
    </submittedName>
</protein>
<dbReference type="Proteomes" id="UP000274661">
    <property type="component" value="Unassembled WGS sequence"/>
</dbReference>